<feature type="non-terminal residue" evidence="1">
    <location>
        <position position="62"/>
    </location>
</feature>
<name>A0A257SWZ3_9PROT</name>
<evidence type="ECO:0008006" key="3">
    <source>
        <dbReference type="Google" id="ProtNLM"/>
    </source>
</evidence>
<dbReference type="AlphaFoldDB" id="A0A257SWZ3"/>
<gene>
    <name evidence="1" type="ORF">B7Z70_09955</name>
</gene>
<evidence type="ECO:0000313" key="2">
    <source>
        <dbReference type="Proteomes" id="UP000216779"/>
    </source>
</evidence>
<protein>
    <recommendedName>
        <fullName evidence="3">Peptide chain release factor 1</fullName>
    </recommendedName>
</protein>
<reference evidence="1 2" key="1">
    <citation type="submission" date="2017-03" db="EMBL/GenBank/DDBJ databases">
        <title>Lifting the veil on microbial sulfur biogeochemistry in mining wastewaters.</title>
        <authorList>
            <person name="Kantor R.S."/>
            <person name="Colenbrander Nelson T."/>
            <person name="Marshall S."/>
            <person name="Bennett D."/>
            <person name="Apte S."/>
            <person name="Camacho D."/>
            <person name="Thomas B.C."/>
            <person name="Warren L.A."/>
            <person name="Banfield J.F."/>
        </authorList>
    </citation>
    <scope>NUCLEOTIDE SEQUENCE [LARGE SCALE GENOMIC DNA]</scope>
    <source>
        <strain evidence="1">21-59-9</strain>
    </source>
</reference>
<organism evidence="1 2">
    <name type="scientific">Acidithiobacillus ferrivorans</name>
    <dbReference type="NCBI Taxonomy" id="160808"/>
    <lineage>
        <taxon>Bacteria</taxon>
        <taxon>Pseudomonadati</taxon>
        <taxon>Pseudomonadota</taxon>
        <taxon>Acidithiobacillia</taxon>
        <taxon>Acidithiobacillales</taxon>
        <taxon>Acidithiobacillaceae</taxon>
        <taxon>Acidithiobacillus</taxon>
    </lineage>
</organism>
<accession>A0A257SWZ3</accession>
<dbReference type="Proteomes" id="UP000216779">
    <property type="component" value="Unassembled WGS sequence"/>
</dbReference>
<dbReference type="InterPro" id="IPR045853">
    <property type="entry name" value="Pep_chain_release_fac_I_sf"/>
</dbReference>
<sequence length="62" mass="7107">MSLSPRLQGQLEQLAFRFDELSQLLASPDVASDAQRFQSLSKELGEISPVLDLLRRHQQRQQ</sequence>
<comment type="caution">
    <text evidence="1">The sequence shown here is derived from an EMBL/GenBank/DDBJ whole genome shotgun (WGS) entry which is preliminary data.</text>
</comment>
<dbReference type="Gene3D" id="6.10.140.1980">
    <property type="match status" value="1"/>
</dbReference>
<proteinExistence type="predicted"/>
<evidence type="ECO:0000313" key="1">
    <source>
        <dbReference type="EMBL" id="OYV77654.1"/>
    </source>
</evidence>
<dbReference type="SUPFAM" id="SSF75620">
    <property type="entry name" value="Release factor"/>
    <property type="match status" value="1"/>
</dbReference>
<dbReference type="EMBL" id="NCBC01000394">
    <property type="protein sequence ID" value="OYV77654.1"/>
    <property type="molecule type" value="Genomic_DNA"/>
</dbReference>